<dbReference type="Pfam" id="PF00651">
    <property type="entry name" value="BTB"/>
    <property type="match status" value="1"/>
</dbReference>
<protein>
    <recommendedName>
        <fullName evidence="1">BTB domain-containing protein</fullName>
    </recommendedName>
</protein>
<dbReference type="PROSITE" id="PS50097">
    <property type="entry name" value="BTB"/>
    <property type="match status" value="1"/>
</dbReference>
<comment type="caution">
    <text evidence="2">The sequence shown here is derived from an EMBL/GenBank/DDBJ whole genome shotgun (WGS) entry which is preliminary data.</text>
</comment>
<dbReference type="CDD" id="cd18186">
    <property type="entry name" value="BTB_POZ_ZBTB_KLHL-like"/>
    <property type="match status" value="1"/>
</dbReference>
<dbReference type="PANTHER" id="PTHR47843">
    <property type="entry name" value="BTB DOMAIN-CONTAINING PROTEIN-RELATED"/>
    <property type="match status" value="1"/>
</dbReference>
<dbReference type="Proteomes" id="UP001357485">
    <property type="component" value="Unassembled WGS sequence"/>
</dbReference>
<dbReference type="SUPFAM" id="SSF54695">
    <property type="entry name" value="POZ domain"/>
    <property type="match status" value="1"/>
</dbReference>
<dbReference type="InterPro" id="IPR011333">
    <property type="entry name" value="SKP1/BTB/POZ_sf"/>
</dbReference>
<feature type="non-terminal residue" evidence="2">
    <location>
        <position position="137"/>
    </location>
</feature>
<dbReference type="InterPro" id="IPR000210">
    <property type="entry name" value="BTB/POZ_dom"/>
</dbReference>
<keyword evidence="3" id="KW-1185">Reference proteome</keyword>
<organism evidence="2 3">
    <name type="scientific">Cryomyces antarcticus</name>
    <dbReference type="NCBI Taxonomy" id="329879"/>
    <lineage>
        <taxon>Eukaryota</taxon>
        <taxon>Fungi</taxon>
        <taxon>Dikarya</taxon>
        <taxon>Ascomycota</taxon>
        <taxon>Pezizomycotina</taxon>
        <taxon>Dothideomycetes</taxon>
        <taxon>Dothideomycetes incertae sedis</taxon>
        <taxon>Cryomyces</taxon>
    </lineage>
</organism>
<evidence type="ECO:0000259" key="1">
    <source>
        <dbReference type="PROSITE" id="PS50097"/>
    </source>
</evidence>
<sequence>MASSDPKSKLMIGMKEYAHNHLVVSMLTLTSLFATSKYSDMTIRCANRTWKVHRAVLSAHSAVFAKMFDGPFVEATSRVVDLEGNDPYSVAAMLSFVYTFDYDDSEHDESAKLCPLSFNVQVYLIADKYDISALQDL</sequence>
<proteinExistence type="predicted"/>
<name>A0ABR0LUZ6_9PEZI</name>
<feature type="domain" description="BTB" evidence="1">
    <location>
        <begin position="39"/>
        <end position="106"/>
    </location>
</feature>
<dbReference type="EMBL" id="JAVRRA010011078">
    <property type="protein sequence ID" value="KAK5240718.1"/>
    <property type="molecule type" value="Genomic_DNA"/>
</dbReference>
<reference evidence="2 3" key="1">
    <citation type="submission" date="2023-08" db="EMBL/GenBank/DDBJ databases">
        <title>Black Yeasts Isolated from many extreme environments.</title>
        <authorList>
            <person name="Coleine C."/>
            <person name="Stajich J.E."/>
            <person name="Selbmann L."/>
        </authorList>
    </citation>
    <scope>NUCLEOTIDE SEQUENCE [LARGE SCALE GENOMIC DNA]</scope>
    <source>
        <strain evidence="2 3">CCFEE 536</strain>
    </source>
</reference>
<evidence type="ECO:0000313" key="3">
    <source>
        <dbReference type="Proteomes" id="UP001357485"/>
    </source>
</evidence>
<accession>A0ABR0LUZ6</accession>
<dbReference type="SMART" id="SM00225">
    <property type="entry name" value="BTB"/>
    <property type="match status" value="1"/>
</dbReference>
<gene>
    <name evidence="2" type="ORF">LTR16_010257</name>
</gene>
<dbReference type="Gene3D" id="3.30.710.10">
    <property type="entry name" value="Potassium Channel Kv1.1, Chain A"/>
    <property type="match status" value="1"/>
</dbReference>
<evidence type="ECO:0000313" key="2">
    <source>
        <dbReference type="EMBL" id="KAK5240718.1"/>
    </source>
</evidence>
<dbReference type="PANTHER" id="PTHR47843:SF5">
    <property type="entry name" value="BTB_POZ DOMAIN PROTEIN"/>
    <property type="match status" value="1"/>
</dbReference>